<comment type="caution">
    <text evidence="2">The sequence shown here is derived from an EMBL/GenBank/DDBJ whole genome shotgun (WGS) entry which is preliminary data.</text>
</comment>
<evidence type="ECO:0000313" key="2">
    <source>
        <dbReference type="EMBL" id="MFF9886488.1"/>
    </source>
</evidence>
<name>A0ABW6Z5R6_9ACTN</name>
<dbReference type="Proteomes" id="UP001603418">
    <property type="component" value="Unassembled WGS sequence"/>
</dbReference>
<feature type="compositionally biased region" description="Polar residues" evidence="1">
    <location>
        <begin position="107"/>
        <end position="118"/>
    </location>
</feature>
<protein>
    <submittedName>
        <fullName evidence="2">DUF317 domain-containing protein</fullName>
    </submittedName>
</protein>
<proteinExistence type="predicted"/>
<evidence type="ECO:0000256" key="1">
    <source>
        <dbReference type="SAM" id="MobiDB-lite"/>
    </source>
</evidence>
<dbReference type="RefSeq" id="WP_342450999.1">
    <property type="nucleotide sequence ID" value="NZ_JBFACJ010000042.1"/>
</dbReference>
<dbReference type="EMBL" id="JBICBM010000020">
    <property type="protein sequence ID" value="MFF9886488.1"/>
    <property type="molecule type" value="Genomic_DNA"/>
</dbReference>
<sequence>MVDIVAPDGLAGASIDVAAPDPDAEAVTLWAGPPGWATRAEAVFTARTPSHLIAALADPTPVIRSRTTLHPRLAGRAQLAPVEPPKPAVPTPLDVRRAAAARRPTVLPTSSARRWTTSTPPPPAHPAARPGLRR</sequence>
<feature type="region of interest" description="Disordered" evidence="1">
    <location>
        <begin position="97"/>
        <end position="134"/>
    </location>
</feature>
<evidence type="ECO:0000313" key="3">
    <source>
        <dbReference type="Proteomes" id="UP001603418"/>
    </source>
</evidence>
<organism evidence="2 3">
    <name type="scientific">Streptomyces eurythermus</name>
    <dbReference type="NCBI Taxonomy" id="42237"/>
    <lineage>
        <taxon>Bacteria</taxon>
        <taxon>Bacillati</taxon>
        <taxon>Actinomycetota</taxon>
        <taxon>Actinomycetes</taxon>
        <taxon>Kitasatosporales</taxon>
        <taxon>Streptomycetaceae</taxon>
        <taxon>Streptomyces</taxon>
    </lineage>
</organism>
<keyword evidence="3" id="KW-1185">Reference proteome</keyword>
<gene>
    <name evidence="2" type="ORF">ACF1HC_33595</name>
</gene>
<reference evidence="2 3" key="1">
    <citation type="submission" date="2024-10" db="EMBL/GenBank/DDBJ databases">
        <title>The Natural Products Discovery Center: Release of the First 8490 Sequenced Strains for Exploring Actinobacteria Biosynthetic Diversity.</title>
        <authorList>
            <person name="Kalkreuter E."/>
            <person name="Kautsar S.A."/>
            <person name="Yang D."/>
            <person name="Bader C.D."/>
            <person name="Teijaro C.N."/>
            <person name="Fluegel L."/>
            <person name="Davis C.M."/>
            <person name="Simpson J.R."/>
            <person name="Lauterbach L."/>
            <person name="Steele A.D."/>
            <person name="Gui C."/>
            <person name="Meng S."/>
            <person name="Li G."/>
            <person name="Viehrig K."/>
            <person name="Ye F."/>
            <person name="Su P."/>
            <person name="Kiefer A.F."/>
            <person name="Nichols A."/>
            <person name="Cepeda A.J."/>
            <person name="Yan W."/>
            <person name="Fan B."/>
            <person name="Jiang Y."/>
            <person name="Adhikari A."/>
            <person name="Zheng C.-J."/>
            <person name="Schuster L."/>
            <person name="Cowan T.M."/>
            <person name="Smanski M.J."/>
            <person name="Chevrette M.G."/>
            <person name="De Carvalho L.P.S."/>
            <person name="Shen B."/>
        </authorList>
    </citation>
    <scope>NUCLEOTIDE SEQUENCE [LARGE SCALE GENOMIC DNA]</scope>
    <source>
        <strain evidence="2 3">NPDC013366</strain>
    </source>
</reference>
<accession>A0ABW6Z5R6</accession>